<accession>A0ABR3L472</accession>
<name>A0ABR3L472_9TELE</name>
<proteinExistence type="predicted"/>
<comment type="caution">
    <text evidence="2">The sequence shown here is derived from an EMBL/GenBank/DDBJ whole genome shotgun (WGS) entry which is preliminary data.</text>
</comment>
<dbReference type="SUPFAM" id="SSF56672">
    <property type="entry name" value="DNA/RNA polymerases"/>
    <property type="match status" value="1"/>
</dbReference>
<protein>
    <recommendedName>
        <fullName evidence="1">Reverse transcriptase domain-containing protein</fullName>
    </recommendedName>
</protein>
<dbReference type="InterPro" id="IPR000477">
    <property type="entry name" value="RT_dom"/>
</dbReference>
<gene>
    <name evidence="2" type="ORF">QQF64_034594</name>
</gene>
<reference evidence="2 3" key="1">
    <citation type="submission" date="2023-09" db="EMBL/GenBank/DDBJ databases">
        <authorList>
            <person name="Wang M."/>
        </authorList>
    </citation>
    <scope>NUCLEOTIDE SEQUENCE [LARGE SCALE GENOMIC DNA]</scope>
    <source>
        <strain evidence="2">GT-2023</strain>
        <tissue evidence="2">Liver</tissue>
    </source>
</reference>
<dbReference type="Proteomes" id="UP001558613">
    <property type="component" value="Unassembled WGS sequence"/>
</dbReference>
<evidence type="ECO:0000259" key="1">
    <source>
        <dbReference type="Pfam" id="PF00078"/>
    </source>
</evidence>
<evidence type="ECO:0000313" key="2">
    <source>
        <dbReference type="EMBL" id="KAL1246549.1"/>
    </source>
</evidence>
<feature type="domain" description="Reverse transcriptase" evidence="1">
    <location>
        <begin position="7"/>
        <end position="99"/>
    </location>
</feature>
<sequence>MHGNRPPTQDLVILSLDAEKAFDRVEWPYLFAVLRKFGCGHKFLSWIKLLYNNPCARILTNQTLSAPFRLGRGTRQGCPLSPLLFALAIEPLAETIRSHSRIQGYETEYTKNKISLINWGKSEMLPIRLEDQEWLKQLPLRVVQDNHPELSPEWKQRFHRFRIATKLDKESKEVQVCTLIYSLRKEAEHISSTFVYAEGGDENRCNNVFIVGCGEWVLANSTGERECQTHYFHNTFGEVFLSQTSFWNLKRTPRFSKER</sequence>
<keyword evidence="3" id="KW-1185">Reference proteome</keyword>
<dbReference type="EMBL" id="JAYMGO010000227">
    <property type="protein sequence ID" value="KAL1246549.1"/>
    <property type="molecule type" value="Genomic_DNA"/>
</dbReference>
<dbReference type="PANTHER" id="PTHR19446">
    <property type="entry name" value="REVERSE TRANSCRIPTASES"/>
    <property type="match status" value="1"/>
</dbReference>
<dbReference type="InterPro" id="IPR043502">
    <property type="entry name" value="DNA/RNA_pol_sf"/>
</dbReference>
<evidence type="ECO:0000313" key="3">
    <source>
        <dbReference type="Proteomes" id="UP001558613"/>
    </source>
</evidence>
<organism evidence="2 3">
    <name type="scientific">Cirrhinus molitorella</name>
    <name type="common">mud carp</name>
    <dbReference type="NCBI Taxonomy" id="172907"/>
    <lineage>
        <taxon>Eukaryota</taxon>
        <taxon>Metazoa</taxon>
        <taxon>Chordata</taxon>
        <taxon>Craniata</taxon>
        <taxon>Vertebrata</taxon>
        <taxon>Euteleostomi</taxon>
        <taxon>Actinopterygii</taxon>
        <taxon>Neopterygii</taxon>
        <taxon>Teleostei</taxon>
        <taxon>Ostariophysi</taxon>
        <taxon>Cypriniformes</taxon>
        <taxon>Cyprinidae</taxon>
        <taxon>Labeoninae</taxon>
        <taxon>Labeonini</taxon>
        <taxon>Cirrhinus</taxon>
    </lineage>
</organism>
<dbReference type="Pfam" id="PF00078">
    <property type="entry name" value="RVT_1"/>
    <property type="match status" value="1"/>
</dbReference>